<dbReference type="Proteomes" id="UP000277204">
    <property type="component" value="Unassembled WGS sequence"/>
</dbReference>
<evidence type="ECO:0000313" key="1">
    <source>
        <dbReference type="EMBL" id="VDO94859.1"/>
    </source>
</evidence>
<gene>
    <name evidence="1" type="ORF">SMRZ_LOCUS11338</name>
</gene>
<dbReference type="EMBL" id="UZAI01006321">
    <property type="protein sequence ID" value="VDO94859.1"/>
    <property type="molecule type" value="Genomic_DNA"/>
</dbReference>
<accession>A0A183M5L3</accession>
<organism evidence="1 2">
    <name type="scientific">Schistosoma margrebowiei</name>
    <dbReference type="NCBI Taxonomy" id="48269"/>
    <lineage>
        <taxon>Eukaryota</taxon>
        <taxon>Metazoa</taxon>
        <taxon>Spiralia</taxon>
        <taxon>Lophotrochozoa</taxon>
        <taxon>Platyhelminthes</taxon>
        <taxon>Trematoda</taxon>
        <taxon>Digenea</taxon>
        <taxon>Strigeidida</taxon>
        <taxon>Schistosomatoidea</taxon>
        <taxon>Schistosomatidae</taxon>
        <taxon>Schistosoma</taxon>
    </lineage>
</organism>
<name>A0A183M5L3_9TREM</name>
<dbReference type="AlphaFoldDB" id="A0A183M5L3"/>
<reference evidence="1 2" key="1">
    <citation type="submission" date="2018-11" db="EMBL/GenBank/DDBJ databases">
        <authorList>
            <consortium name="Pathogen Informatics"/>
        </authorList>
    </citation>
    <scope>NUCLEOTIDE SEQUENCE [LARGE SCALE GENOMIC DNA]</scope>
    <source>
        <strain evidence="1 2">Zambia</strain>
    </source>
</reference>
<sequence>MKAIRCFDFFCHGALSPFINHCKCTSKIFGFSSQNNLLIPIIHWQFNGNTSLS</sequence>
<protein>
    <submittedName>
        <fullName evidence="1">Uncharacterized protein</fullName>
    </submittedName>
</protein>
<proteinExistence type="predicted"/>
<keyword evidence="2" id="KW-1185">Reference proteome</keyword>
<evidence type="ECO:0000313" key="2">
    <source>
        <dbReference type="Proteomes" id="UP000277204"/>
    </source>
</evidence>